<dbReference type="EMBL" id="LAZR01016380">
    <property type="protein sequence ID" value="KKM04780.1"/>
    <property type="molecule type" value="Genomic_DNA"/>
</dbReference>
<feature type="non-terminal residue" evidence="1">
    <location>
        <position position="150"/>
    </location>
</feature>
<organism evidence="1">
    <name type="scientific">marine sediment metagenome</name>
    <dbReference type="NCBI Taxonomy" id="412755"/>
    <lineage>
        <taxon>unclassified sequences</taxon>
        <taxon>metagenomes</taxon>
        <taxon>ecological metagenomes</taxon>
    </lineage>
</organism>
<gene>
    <name evidence="1" type="ORF">LCGC14_1760820</name>
</gene>
<evidence type="ECO:0000313" key="1">
    <source>
        <dbReference type="EMBL" id="KKM04780.1"/>
    </source>
</evidence>
<protein>
    <submittedName>
        <fullName evidence="1">Uncharacterized protein</fullName>
    </submittedName>
</protein>
<sequence length="150" mass="17714">MATQEIGTNFKENIFKAWQKLIWGFFQKPKNNLDPKVAEDIAKIKHSTIILLFQFFFVLYGEAKGVLDFKNYFNLRNYSFHQLKLEIAEEKYKYSLGTTLWYKLKGVFSLINRGSESLYPYEGDLFNPAKNQNLKEWEIEDSYLSDAIDL</sequence>
<reference evidence="1" key="1">
    <citation type="journal article" date="2015" name="Nature">
        <title>Complex archaea that bridge the gap between prokaryotes and eukaryotes.</title>
        <authorList>
            <person name="Spang A."/>
            <person name="Saw J.H."/>
            <person name="Jorgensen S.L."/>
            <person name="Zaremba-Niedzwiedzka K."/>
            <person name="Martijn J."/>
            <person name="Lind A.E."/>
            <person name="van Eijk R."/>
            <person name="Schleper C."/>
            <person name="Guy L."/>
            <person name="Ettema T.J."/>
        </authorList>
    </citation>
    <scope>NUCLEOTIDE SEQUENCE</scope>
</reference>
<name>A0A0F9H158_9ZZZZ</name>
<comment type="caution">
    <text evidence="1">The sequence shown here is derived from an EMBL/GenBank/DDBJ whole genome shotgun (WGS) entry which is preliminary data.</text>
</comment>
<accession>A0A0F9H158</accession>
<proteinExistence type="predicted"/>
<dbReference type="AlphaFoldDB" id="A0A0F9H158"/>